<sequence length="107" mass="12510">MNTWKHEATSRKLLKRSLAFWLLLFTVKITVPSICNLHQEANYQRAQSFSSTANLHLKIPLNALSLLPPCSFIYLLPLCSFISFCTYYTDNSLRKPRHLSDTWNKYK</sequence>
<keyword evidence="1" id="KW-0472">Membrane</keyword>
<evidence type="ECO:0000313" key="2">
    <source>
        <dbReference type="EMBL" id="NUU89288.1"/>
    </source>
</evidence>
<reference evidence="2" key="1">
    <citation type="submission" date="2020-03" db="EMBL/GenBank/DDBJ databases">
        <authorList>
            <person name="Zhang R."/>
        </authorList>
    </citation>
    <scope>NUCLEOTIDE SEQUENCE</scope>
</reference>
<accession>A0A6M2EZ07</accession>
<feature type="transmembrane region" description="Helical" evidence="1">
    <location>
        <begin position="71"/>
        <end position="89"/>
    </location>
</feature>
<proteinExistence type="predicted"/>
<dbReference type="EMBL" id="GILB01008955">
    <property type="protein sequence ID" value="NUU89288.1"/>
    <property type="molecule type" value="Transcribed_RNA"/>
</dbReference>
<keyword evidence="1" id="KW-1133">Transmembrane helix</keyword>
<organism evidence="2">
    <name type="scientific">Populus davidiana</name>
    <dbReference type="NCBI Taxonomy" id="266767"/>
    <lineage>
        <taxon>Eukaryota</taxon>
        <taxon>Viridiplantae</taxon>
        <taxon>Streptophyta</taxon>
        <taxon>Embryophyta</taxon>
        <taxon>Tracheophyta</taxon>
        <taxon>Spermatophyta</taxon>
        <taxon>Magnoliopsida</taxon>
        <taxon>eudicotyledons</taxon>
        <taxon>Gunneridae</taxon>
        <taxon>Pentapetalae</taxon>
        <taxon>rosids</taxon>
        <taxon>fabids</taxon>
        <taxon>Malpighiales</taxon>
        <taxon>Salicaceae</taxon>
        <taxon>Saliceae</taxon>
        <taxon>Populus</taxon>
    </lineage>
</organism>
<evidence type="ECO:0000256" key="1">
    <source>
        <dbReference type="SAM" id="Phobius"/>
    </source>
</evidence>
<protein>
    <submittedName>
        <fullName evidence="2">Uncharacterized protein</fullName>
    </submittedName>
</protein>
<dbReference type="AlphaFoldDB" id="A0A6M2EZ07"/>
<keyword evidence="1" id="KW-0812">Transmembrane</keyword>
<name>A0A6M2EZ07_9ROSI</name>